<keyword evidence="3" id="KW-1185">Reference proteome</keyword>
<comment type="caution">
    <text evidence="2">The sequence shown here is derived from an EMBL/GenBank/DDBJ whole genome shotgun (WGS) entry which is preliminary data.</text>
</comment>
<organism evidence="2 3">
    <name type="scientific">Eleginops maclovinus</name>
    <name type="common">Patagonian blennie</name>
    <name type="synonym">Eleginus maclovinus</name>
    <dbReference type="NCBI Taxonomy" id="56733"/>
    <lineage>
        <taxon>Eukaryota</taxon>
        <taxon>Metazoa</taxon>
        <taxon>Chordata</taxon>
        <taxon>Craniata</taxon>
        <taxon>Vertebrata</taxon>
        <taxon>Euteleostomi</taxon>
        <taxon>Actinopterygii</taxon>
        <taxon>Neopterygii</taxon>
        <taxon>Teleostei</taxon>
        <taxon>Neoteleostei</taxon>
        <taxon>Acanthomorphata</taxon>
        <taxon>Eupercaria</taxon>
        <taxon>Perciformes</taxon>
        <taxon>Notothenioidei</taxon>
        <taxon>Eleginopidae</taxon>
        <taxon>Eleginops</taxon>
    </lineage>
</organism>
<feature type="region of interest" description="Disordered" evidence="1">
    <location>
        <begin position="60"/>
        <end position="83"/>
    </location>
</feature>
<dbReference type="AlphaFoldDB" id="A0AAN7XEK3"/>
<feature type="compositionally biased region" description="Polar residues" evidence="1">
    <location>
        <begin position="68"/>
        <end position="83"/>
    </location>
</feature>
<accession>A0AAN7XEK3</accession>
<reference evidence="2 3" key="2">
    <citation type="journal article" date="2023" name="Mol. Biol. Evol.">
        <title>Genomics of Secondarily Temperate Adaptation in the Only Non-Antarctic Icefish.</title>
        <authorList>
            <person name="Rivera-Colon A.G."/>
            <person name="Rayamajhi N."/>
            <person name="Minhas B.F."/>
            <person name="Madrigal G."/>
            <person name="Bilyk K.T."/>
            <person name="Yoon V."/>
            <person name="Hune M."/>
            <person name="Gregory S."/>
            <person name="Cheng C.H.C."/>
            <person name="Catchen J.M."/>
        </authorList>
    </citation>
    <scope>NUCLEOTIDE SEQUENCE [LARGE SCALE GENOMIC DNA]</scope>
    <source>
        <strain evidence="2">JMC-PN-2008</strain>
    </source>
</reference>
<reference evidence="2 3" key="1">
    <citation type="journal article" date="2023" name="Genes (Basel)">
        <title>Chromosome-Level Genome Assembly and Circadian Gene Repertoire of the Patagonia Blennie Eleginops maclovinus-The Closest Ancestral Proxy of Antarctic Cryonotothenioids.</title>
        <authorList>
            <person name="Cheng C.C."/>
            <person name="Rivera-Colon A.G."/>
            <person name="Minhas B.F."/>
            <person name="Wilson L."/>
            <person name="Rayamajhi N."/>
            <person name="Vargas-Chacoff L."/>
            <person name="Catchen J.M."/>
        </authorList>
    </citation>
    <scope>NUCLEOTIDE SEQUENCE [LARGE SCALE GENOMIC DNA]</scope>
    <source>
        <strain evidence="2">JMC-PN-2008</strain>
    </source>
</reference>
<gene>
    <name evidence="2" type="ORF">PBY51_018242</name>
</gene>
<dbReference type="EMBL" id="JAUZQC010000012">
    <property type="protein sequence ID" value="KAK5862891.1"/>
    <property type="molecule type" value="Genomic_DNA"/>
</dbReference>
<proteinExistence type="predicted"/>
<evidence type="ECO:0000313" key="3">
    <source>
        <dbReference type="Proteomes" id="UP001346869"/>
    </source>
</evidence>
<evidence type="ECO:0000256" key="1">
    <source>
        <dbReference type="SAM" id="MobiDB-lite"/>
    </source>
</evidence>
<dbReference type="Proteomes" id="UP001346869">
    <property type="component" value="Unassembled WGS sequence"/>
</dbReference>
<protein>
    <submittedName>
        <fullName evidence="2">Uncharacterized protein</fullName>
    </submittedName>
</protein>
<evidence type="ECO:0000313" key="2">
    <source>
        <dbReference type="EMBL" id="KAK5862891.1"/>
    </source>
</evidence>
<name>A0AAN7XEK3_ELEMC</name>
<sequence length="83" mass="8666">MLFVVEMGTAVEAEEMGTAAETVVMGTAVEAEEMAVSPQKLFRISSRNSVYSSAASNASLGVSHPFSCISNTDRSKTSSSQGN</sequence>